<feature type="domain" description="GGDEF" evidence="5">
    <location>
        <begin position="309"/>
        <end position="441"/>
    </location>
</feature>
<dbReference type="Proteomes" id="UP000092605">
    <property type="component" value="Unassembled WGS sequence"/>
</dbReference>
<dbReference type="InterPro" id="IPR029787">
    <property type="entry name" value="Nucleotide_cyclase"/>
</dbReference>
<evidence type="ECO:0000313" key="6">
    <source>
        <dbReference type="EMBL" id="KXZ40465.1"/>
    </source>
</evidence>
<dbReference type="SMART" id="SM00091">
    <property type="entry name" value="PAS"/>
    <property type="match status" value="2"/>
</dbReference>
<dbReference type="SUPFAM" id="SSF141868">
    <property type="entry name" value="EAL domain-like"/>
    <property type="match status" value="1"/>
</dbReference>
<dbReference type="NCBIfam" id="TIGR00254">
    <property type="entry name" value="GGDEF"/>
    <property type="match status" value="1"/>
</dbReference>
<dbReference type="AlphaFoldDB" id="A0A150FTG2"/>
<dbReference type="PROSITE" id="PS50112">
    <property type="entry name" value="PAS"/>
    <property type="match status" value="2"/>
</dbReference>
<evidence type="ECO:0000259" key="4">
    <source>
        <dbReference type="PROSITE" id="PS50883"/>
    </source>
</evidence>
<dbReference type="SMART" id="SM00052">
    <property type="entry name" value="EAL"/>
    <property type="match status" value="1"/>
</dbReference>
<feature type="domain" description="PAS" evidence="2">
    <location>
        <begin position="32"/>
        <end position="75"/>
    </location>
</feature>
<dbReference type="Gene3D" id="3.30.450.20">
    <property type="entry name" value="PAS domain"/>
    <property type="match status" value="2"/>
</dbReference>
<dbReference type="Proteomes" id="UP000323392">
    <property type="component" value="Unassembled WGS sequence"/>
</dbReference>
<dbReference type="PANTHER" id="PTHR44757">
    <property type="entry name" value="DIGUANYLATE CYCLASE DGCP"/>
    <property type="match status" value="1"/>
</dbReference>
<dbReference type="Pfam" id="PF00563">
    <property type="entry name" value="EAL"/>
    <property type="match status" value="1"/>
</dbReference>
<dbReference type="PROSITE" id="PS50883">
    <property type="entry name" value="EAL"/>
    <property type="match status" value="1"/>
</dbReference>
<dbReference type="InterPro" id="IPR035919">
    <property type="entry name" value="EAL_sf"/>
</dbReference>
<dbReference type="PATRIC" id="fig|1121328.3.peg.1551"/>
<dbReference type="FunFam" id="3.30.70.270:FF:000001">
    <property type="entry name" value="Diguanylate cyclase domain protein"/>
    <property type="match status" value="1"/>
</dbReference>
<dbReference type="InterPro" id="IPR001633">
    <property type="entry name" value="EAL_dom"/>
</dbReference>
<dbReference type="Pfam" id="PF00990">
    <property type="entry name" value="GGDEF"/>
    <property type="match status" value="1"/>
</dbReference>
<reference evidence="6 8" key="1">
    <citation type="submission" date="2016-02" db="EMBL/GenBank/DDBJ databases">
        <title>Draft genome sequence for Clostridium paradoxum JW-YL-7.</title>
        <authorList>
            <person name="Utturkar S.M."/>
            <person name="Lancaster A."/>
            <person name="Poole F.L."/>
            <person name="Adams M.W."/>
            <person name="Brown S.D."/>
        </authorList>
    </citation>
    <scope>NUCLEOTIDE SEQUENCE [LARGE SCALE GENOMIC DNA]</scope>
    <source>
        <strain evidence="6 8">JW-YL-7</strain>
    </source>
</reference>
<accession>A0A150FTG2</accession>
<dbReference type="SMART" id="SM00267">
    <property type="entry name" value="GGDEF"/>
    <property type="match status" value="1"/>
</dbReference>
<dbReference type="CDD" id="cd01948">
    <property type="entry name" value="EAL"/>
    <property type="match status" value="1"/>
</dbReference>
<sequence>MVLRKFYNILWGKFLDTKNTEYKKMQDKIKESEEKYKSFFEKNGAAMFIIDPESFNIVEANNAACIYYGYTYDQMKSIKIQDINILSKDELKRYINDAKSEKNKRFYFKHKLSSGEIKDVEVYSGIININGKDYLYSIVHDITEKIMFEQKLMIQKSYFEQLFENSPDAIAILTNQSKVIKVNKAFETIFGYNLDEIKGKYIQDLLIFKENIKEYDFLTTKVIGGNVLRQEIVTKNKYGKLIYVSLLSYPIIYNQEQLGIYCIYTDISERKECEKKIEKLAYTDSLTGLYNRAYFIEKLNSEIRETENKKIMIMFIDIDGFKKINDTLGHIVGDEILRYCANIIKKVINIKGIVARIGGDEFVVLLKNITQKELVDISYEITEKLKDVVIMNYQHIHLSASIGASIYPDDGIDAHTLIKNADIAMYEAKKNNEGKVHIYSSQDLNKIKKEFILCNDIRYALDKGEIQIHFQPIVDISNSQVVGAEALARWYHKELGYIPPSEFIPIAEKNKSIIDIGNYIIKTVCKQNKIWQDMGYKKIFISINISAVQLQEDNFVDNLYKIIKDTGIDPRYIELEITERVYIEDIDNIIQKIKDLRDMGIKISIDDFGTGYSSLSQLSKLDVNKLKIDKSFIDNIKMIDAIMSVATILNLDVIAEGVENEVQLTFLKSKKCKIVQGYIYGKPVNSTEFEKYIKVEST</sequence>
<dbReference type="InterPro" id="IPR000014">
    <property type="entry name" value="PAS"/>
</dbReference>
<evidence type="ECO:0000259" key="3">
    <source>
        <dbReference type="PROSITE" id="PS50113"/>
    </source>
</evidence>
<protein>
    <submittedName>
        <fullName evidence="6">Diguanylate cyclase/phosphodiesterase with PAS/PAC sensor(S)</fullName>
    </submittedName>
    <submittedName>
        <fullName evidence="7">PAS domain S-box-containing protein/diguanylate cyclase (GGDEF) domain-containing protein</fullName>
    </submittedName>
</protein>
<dbReference type="InterPro" id="IPR043128">
    <property type="entry name" value="Rev_trsase/Diguanyl_cyclase"/>
</dbReference>
<evidence type="ECO:0000259" key="5">
    <source>
        <dbReference type="PROSITE" id="PS50887"/>
    </source>
</evidence>
<dbReference type="Pfam" id="PF13426">
    <property type="entry name" value="PAS_9"/>
    <property type="match status" value="2"/>
</dbReference>
<dbReference type="InterPro" id="IPR052155">
    <property type="entry name" value="Biofilm_reg_signaling"/>
</dbReference>
<organism evidence="6 8">
    <name type="scientific">Alkalithermobacter thermoalcaliphilus JW-YL-7 = DSM 7308</name>
    <dbReference type="NCBI Taxonomy" id="1121328"/>
    <lineage>
        <taxon>Bacteria</taxon>
        <taxon>Bacillati</taxon>
        <taxon>Bacillota</taxon>
        <taxon>Clostridia</taxon>
        <taxon>Peptostreptococcales</taxon>
        <taxon>Tepidibacteraceae</taxon>
        <taxon>Alkalithermobacter</taxon>
    </lineage>
</organism>
<evidence type="ECO:0000313" key="8">
    <source>
        <dbReference type="Proteomes" id="UP000092605"/>
    </source>
</evidence>
<comment type="caution">
    <text evidence="6">The sequence shown here is derived from an EMBL/GenBank/DDBJ whole genome shotgun (WGS) entry which is preliminary data.</text>
</comment>
<keyword evidence="1" id="KW-0175">Coiled coil</keyword>
<dbReference type="PANTHER" id="PTHR44757:SF2">
    <property type="entry name" value="BIOFILM ARCHITECTURE MAINTENANCE PROTEIN MBAA"/>
    <property type="match status" value="1"/>
</dbReference>
<evidence type="ECO:0000256" key="1">
    <source>
        <dbReference type="SAM" id="Coils"/>
    </source>
</evidence>
<dbReference type="STRING" id="1121328.JWYL7_1540"/>
<dbReference type="NCBIfam" id="TIGR00229">
    <property type="entry name" value="sensory_box"/>
    <property type="match status" value="2"/>
</dbReference>
<dbReference type="InterPro" id="IPR000700">
    <property type="entry name" value="PAS-assoc_C"/>
</dbReference>
<dbReference type="InterPro" id="IPR035965">
    <property type="entry name" value="PAS-like_dom_sf"/>
</dbReference>
<dbReference type="RefSeq" id="WP_083528346.1">
    <property type="nucleotide sequence ID" value="NZ_FRBG01000013.1"/>
</dbReference>
<dbReference type="SUPFAM" id="SSF55073">
    <property type="entry name" value="Nucleotide cyclase"/>
    <property type="match status" value="1"/>
</dbReference>
<gene>
    <name evidence="6" type="ORF">JWYL7_1540</name>
    <name evidence="7" type="ORF">SAMN05661008_01565</name>
</gene>
<feature type="domain" description="PAS" evidence="2">
    <location>
        <begin position="155"/>
        <end position="206"/>
    </location>
</feature>
<dbReference type="EMBL" id="LSFY01000001">
    <property type="protein sequence ID" value="KXZ40465.1"/>
    <property type="molecule type" value="Genomic_DNA"/>
</dbReference>
<feature type="domain" description="EAL" evidence="4">
    <location>
        <begin position="450"/>
        <end position="697"/>
    </location>
</feature>
<evidence type="ECO:0000313" key="7">
    <source>
        <dbReference type="EMBL" id="SHL15811.1"/>
    </source>
</evidence>
<evidence type="ECO:0000259" key="2">
    <source>
        <dbReference type="PROSITE" id="PS50112"/>
    </source>
</evidence>
<dbReference type="CDD" id="cd01949">
    <property type="entry name" value="GGDEF"/>
    <property type="match status" value="1"/>
</dbReference>
<dbReference type="SUPFAM" id="SSF55785">
    <property type="entry name" value="PYP-like sensor domain (PAS domain)"/>
    <property type="match status" value="2"/>
</dbReference>
<dbReference type="PROSITE" id="PS50887">
    <property type="entry name" value="GGDEF"/>
    <property type="match status" value="1"/>
</dbReference>
<dbReference type="Gene3D" id="3.20.20.450">
    <property type="entry name" value="EAL domain"/>
    <property type="match status" value="1"/>
</dbReference>
<evidence type="ECO:0000313" key="9">
    <source>
        <dbReference type="Proteomes" id="UP000323392"/>
    </source>
</evidence>
<keyword evidence="9" id="KW-1185">Reference proteome</keyword>
<feature type="coiled-coil region" evidence="1">
    <location>
        <begin position="15"/>
        <end position="42"/>
    </location>
</feature>
<dbReference type="CDD" id="cd00130">
    <property type="entry name" value="PAS"/>
    <property type="match status" value="1"/>
</dbReference>
<dbReference type="InterPro" id="IPR000160">
    <property type="entry name" value="GGDEF_dom"/>
</dbReference>
<dbReference type="OrthoDB" id="9759607at2"/>
<dbReference type="Gene3D" id="3.30.70.270">
    <property type="match status" value="1"/>
</dbReference>
<dbReference type="PROSITE" id="PS50113">
    <property type="entry name" value="PAC"/>
    <property type="match status" value="1"/>
</dbReference>
<name>A0A150FTG2_CLOPD</name>
<reference evidence="7 9" key="2">
    <citation type="submission" date="2016-11" db="EMBL/GenBank/DDBJ databases">
        <authorList>
            <person name="Varghese N."/>
            <person name="Submissions S."/>
        </authorList>
    </citation>
    <scope>NUCLEOTIDE SEQUENCE [LARGE SCALE GENOMIC DNA]</scope>
    <source>
        <strain evidence="7 9">DSM 7308</strain>
    </source>
</reference>
<feature type="domain" description="PAC" evidence="3">
    <location>
        <begin position="228"/>
        <end position="279"/>
    </location>
</feature>
<dbReference type="EMBL" id="FRBG01000013">
    <property type="protein sequence ID" value="SHL15811.1"/>
    <property type="molecule type" value="Genomic_DNA"/>
</dbReference>
<proteinExistence type="predicted"/>